<organism evidence="2 3">
    <name type="scientific">Lentzea atacamensis</name>
    <dbReference type="NCBI Taxonomy" id="531938"/>
    <lineage>
        <taxon>Bacteria</taxon>
        <taxon>Bacillati</taxon>
        <taxon>Actinomycetota</taxon>
        <taxon>Actinomycetes</taxon>
        <taxon>Pseudonocardiales</taxon>
        <taxon>Pseudonocardiaceae</taxon>
        <taxon>Lentzea</taxon>
    </lineage>
</organism>
<dbReference type="InterPro" id="IPR001466">
    <property type="entry name" value="Beta-lactam-related"/>
</dbReference>
<dbReference type="EMBL" id="QGHB01000005">
    <property type="protein sequence ID" value="PWK86233.1"/>
    <property type="molecule type" value="Genomic_DNA"/>
</dbReference>
<feature type="domain" description="Beta-lactamase-related" evidence="1">
    <location>
        <begin position="10"/>
        <end position="308"/>
    </location>
</feature>
<dbReference type="InterPro" id="IPR012338">
    <property type="entry name" value="Beta-lactam/transpept-like"/>
</dbReference>
<sequence>MRAALEAIHHAGVPGVWAEVRDNGHVWRGAAGEATPDMRHRVGSVTKTFTAAAIMQLVERGKIGLDMPVHGEATVRMLLNMTSGLADYRFLAFPSLLEGSAQSLEDNQFRHFYPRELIELGTGAPAVPPGVYSNTGYLLLGRLIESVTGMTAERWITRNVIERAGLRNTMFPTGTRIEGPHPPMYEALFGLLDPPRDYSVYDMSWVGVSASLISTVEDLNLFFAALLDGKIVSPESLGEMQKTGPVVAFDGSTIEYGLGLHRHGDFWGHDGSVWGGGTWSFHSVDGKRQVSLAVNLQRWNNKAIDEAVAAFQRKALHDRTVPQSTDGRR</sequence>
<reference evidence="2 3" key="1">
    <citation type="submission" date="2018-05" db="EMBL/GenBank/DDBJ databases">
        <title>Genomic Encyclopedia of Type Strains, Phase IV (KMG-IV): sequencing the most valuable type-strain genomes for metagenomic binning, comparative biology and taxonomic classification.</title>
        <authorList>
            <person name="Goeker M."/>
        </authorList>
    </citation>
    <scope>NUCLEOTIDE SEQUENCE [LARGE SCALE GENOMIC DNA]</scope>
    <source>
        <strain evidence="2 3">DSM 45480</strain>
    </source>
</reference>
<dbReference type="PANTHER" id="PTHR46825">
    <property type="entry name" value="D-ALANYL-D-ALANINE-CARBOXYPEPTIDASE/ENDOPEPTIDASE AMPH"/>
    <property type="match status" value="1"/>
</dbReference>
<proteinExistence type="predicted"/>
<protein>
    <submittedName>
        <fullName evidence="2">D-alanyl-D-alanine carboxypeptidase</fullName>
    </submittedName>
</protein>
<dbReference type="GO" id="GO:0004180">
    <property type="term" value="F:carboxypeptidase activity"/>
    <property type="evidence" value="ECO:0007669"/>
    <property type="project" value="UniProtKB-KW"/>
</dbReference>
<keyword evidence="2" id="KW-0645">Protease</keyword>
<dbReference type="InterPro" id="IPR050491">
    <property type="entry name" value="AmpC-like"/>
</dbReference>
<dbReference type="Proteomes" id="UP000246005">
    <property type="component" value="Unassembled WGS sequence"/>
</dbReference>
<keyword evidence="2" id="KW-0378">Hydrolase</keyword>
<dbReference type="PANTHER" id="PTHR46825:SF7">
    <property type="entry name" value="D-ALANYL-D-ALANINE CARBOXYPEPTIDASE"/>
    <property type="match status" value="1"/>
</dbReference>
<dbReference type="Gene3D" id="3.40.710.10">
    <property type="entry name" value="DD-peptidase/beta-lactamase superfamily"/>
    <property type="match status" value="1"/>
</dbReference>
<name>A0A316I1M6_9PSEU</name>
<accession>A0A316I1M6</accession>
<dbReference type="Pfam" id="PF00144">
    <property type="entry name" value="Beta-lactamase"/>
    <property type="match status" value="1"/>
</dbReference>
<dbReference type="SUPFAM" id="SSF56601">
    <property type="entry name" value="beta-lactamase/transpeptidase-like"/>
    <property type="match status" value="1"/>
</dbReference>
<keyword evidence="2" id="KW-0121">Carboxypeptidase</keyword>
<evidence type="ECO:0000259" key="1">
    <source>
        <dbReference type="Pfam" id="PF00144"/>
    </source>
</evidence>
<comment type="caution">
    <text evidence="2">The sequence shown here is derived from an EMBL/GenBank/DDBJ whole genome shotgun (WGS) entry which is preliminary data.</text>
</comment>
<dbReference type="AlphaFoldDB" id="A0A316I1M6"/>
<dbReference type="RefSeq" id="WP_109637472.1">
    <property type="nucleotide sequence ID" value="NZ_QGHB01000005.1"/>
</dbReference>
<evidence type="ECO:0000313" key="2">
    <source>
        <dbReference type="EMBL" id="PWK86233.1"/>
    </source>
</evidence>
<gene>
    <name evidence="2" type="ORF">C8D88_105276</name>
</gene>
<evidence type="ECO:0000313" key="3">
    <source>
        <dbReference type="Proteomes" id="UP000246005"/>
    </source>
</evidence>